<dbReference type="GO" id="GO:0005634">
    <property type="term" value="C:nucleus"/>
    <property type="evidence" value="ECO:0007669"/>
    <property type="project" value="UniProtKB-SubCell"/>
</dbReference>
<evidence type="ECO:0000256" key="1">
    <source>
        <dbReference type="ARBA" id="ARBA00004123"/>
    </source>
</evidence>
<feature type="region of interest" description="Disordered" evidence="2">
    <location>
        <begin position="174"/>
        <end position="204"/>
    </location>
</feature>
<comment type="caution">
    <text evidence="4">The sequence shown here is derived from an EMBL/GenBank/DDBJ whole genome shotgun (WGS) entry which is preliminary data.</text>
</comment>
<protein>
    <recommendedName>
        <fullName evidence="3">NAC domain-containing protein</fullName>
    </recommendedName>
</protein>
<evidence type="ECO:0000313" key="5">
    <source>
        <dbReference type="Proteomes" id="UP000729402"/>
    </source>
</evidence>
<dbReference type="AlphaFoldDB" id="A0A8J5RRP7"/>
<dbReference type="GO" id="GO:0006355">
    <property type="term" value="P:regulation of DNA-templated transcription"/>
    <property type="evidence" value="ECO:0007669"/>
    <property type="project" value="InterPro"/>
</dbReference>
<dbReference type="Proteomes" id="UP000729402">
    <property type="component" value="Unassembled WGS sequence"/>
</dbReference>
<organism evidence="4 5">
    <name type="scientific">Zizania palustris</name>
    <name type="common">Northern wild rice</name>
    <dbReference type="NCBI Taxonomy" id="103762"/>
    <lineage>
        <taxon>Eukaryota</taxon>
        <taxon>Viridiplantae</taxon>
        <taxon>Streptophyta</taxon>
        <taxon>Embryophyta</taxon>
        <taxon>Tracheophyta</taxon>
        <taxon>Spermatophyta</taxon>
        <taxon>Magnoliopsida</taxon>
        <taxon>Liliopsida</taxon>
        <taxon>Poales</taxon>
        <taxon>Poaceae</taxon>
        <taxon>BOP clade</taxon>
        <taxon>Oryzoideae</taxon>
        <taxon>Oryzeae</taxon>
        <taxon>Zizaniinae</taxon>
        <taxon>Zizania</taxon>
    </lineage>
</organism>
<dbReference type="InterPro" id="IPR003441">
    <property type="entry name" value="NAC-dom"/>
</dbReference>
<comment type="subcellular location">
    <subcellularLocation>
        <location evidence="1">Nucleus</location>
    </subcellularLocation>
</comment>
<evidence type="ECO:0000313" key="4">
    <source>
        <dbReference type="EMBL" id="KAG8055873.1"/>
    </source>
</evidence>
<evidence type="ECO:0000259" key="3">
    <source>
        <dbReference type="PROSITE" id="PS51005"/>
    </source>
</evidence>
<dbReference type="GO" id="GO:0003677">
    <property type="term" value="F:DNA binding"/>
    <property type="evidence" value="ECO:0007669"/>
    <property type="project" value="InterPro"/>
</dbReference>
<reference evidence="4" key="2">
    <citation type="submission" date="2021-02" db="EMBL/GenBank/DDBJ databases">
        <authorList>
            <person name="Kimball J.A."/>
            <person name="Haas M.W."/>
            <person name="Macchietto M."/>
            <person name="Kono T."/>
            <person name="Duquette J."/>
            <person name="Shao M."/>
        </authorList>
    </citation>
    <scope>NUCLEOTIDE SEQUENCE</scope>
    <source>
        <tissue evidence="4">Fresh leaf tissue</tissue>
    </source>
</reference>
<keyword evidence="5" id="KW-1185">Reference proteome</keyword>
<proteinExistence type="predicted"/>
<feature type="region of interest" description="Disordered" evidence="2">
    <location>
        <begin position="226"/>
        <end position="280"/>
    </location>
</feature>
<dbReference type="Pfam" id="PF02365">
    <property type="entry name" value="NAM"/>
    <property type="match status" value="1"/>
</dbReference>
<gene>
    <name evidence="4" type="ORF">GUJ93_ZPchr0001g29361</name>
</gene>
<dbReference type="EMBL" id="JAAALK010000288">
    <property type="protein sequence ID" value="KAG8055873.1"/>
    <property type="molecule type" value="Genomic_DNA"/>
</dbReference>
<feature type="domain" description="NAC" evidence="3">
    <location>
        <begin position="11"/>
        <end position="170"/>
    </location>
</feature>
<dbReference type="PROSITE" id="PS51005">
    <property type="entry name" value="NAC"/>
    <property type="match status" value="1"/>
</dbReference>
<dbReference type="PANTHER" id="PTHR31989">
    <property type="entry name" value="NAC DOMAIN-CONTAINING PROTEIN 82-RELATED"/>
    <property type="match status" value="1"/>
</dbReference>
<evidence type="ECO:0000256" key="2">
    <source>
        <dbReference type="SAM" id="MobiDB-lite"/>
    </source>
</evidence>
<reference evidence="4" key="1">
    <citation type="journal article" date="2021" name="bioRxiv">
        <title>Whole Genome Assembly and Annotation of Northern Wild Rice, Zizania palustris L., Supports a Whole Genome Duplication in the Zizania Genus.</title>
        <authorList>
            <person name="Haas M."/>
            <person name="Kono T."/>
            <person name="Macchietto M."/>
            <person name="Millas R."/>
            <person name="McGilp L."/>
            <person name="Shao M."/>
            <person name="Duquette J."/>
            <person name="Hirsch C.N."/>
            <person name="Kimball J."/>
        </authorList>
    </citation>
    <scope>NUCLEOTIDE SEQUENCE</scope>
    <source>
        <tissue evidence="4">Fresh leaf tissue</tissue>
    </source>
</reference>
<name>A0A8J5RRP7_ZIZPA</name>
<accession>A0A8J5RRP7</accession>
<dbReference type="OrthoDB" id="655701at2759"/>
<sequence length="291" mass="31894">MVIIRSDEAEPTPDFGSHPTDAELVTTYLRPWAESESESGEYAWPYVHRADVYSADPEELTRGFAPAIAADGAVAWYFFTNLRSKSGGGQRKARTVETGEGCWHSEGGPKSVVAGVNRTREVGRRQFFSFVRKEGSRRVRSGWIMVEIGLNYGRRDNPSDELVLCKVYRSPRAPVDSGARKTTVAPAPAAMKSKAVEEAPTPEDTKPVLVSALPLEIKVPTAAPAATGCKRKTDGKSSGAGRTKVRCSRCHAETSESDSETVVLDDAPNEDETADSSEIRPRRHYKFIQFL</sequence>